<feature type="transmembrane region" description="Helical" evidence="1">
    <location>
        <begin position="294"/>
        <end position="314"/>
    </location>
</feature>
<accession>V4RSR7</accession>
<feature type="transmembrane region" description="Helical" evidence="1">
    <location>
        <begin position="12"/>
        <end position="28"/>
    </location>
</feature>
<reference evidence="3 4" key="1">
    <citation type="journal article" date="2014" name="Nature">
        <title>Sequential evolution of bacterial morphology by co-option of a developmental regulator.</title>
        <authorList>
            <person name="Jiang C."/>
            <person name="Brown P.J."/>
            <person name="Ducret A."/>
            <person name="Brun Y.V."/>
        </authorList>
    </citation>
    <scope>NUCLEOTIDE SEQUENCE [LARGE SCALE GENOMIC DNA]</scope>
    <source>
        <strain evidence="3 4">DSM 16100</strain>
    </source>
</reference>
<evidence type="ECO:0000256" key="1">
    <source>
        <dbReference type="SAM" id="Phobius"/>
    </source>
</evidence>
<feature type="transmembrane region" description="Helical" evidence="1">
    <location>
        <begin position="81"/>
        <end position="100"/>
    </location>
</feature>
<feature type="transmembrane region" description="Helical" evidence="1">
    <location>
        <begin position="159"/>
        <end position="179"/>
    </location>
</feature>
<keyword evidence="4" id="KW-1185">Reference proteome</keyword>
<dbReference type="RefSeq" id="WP_018080187.1">
    <property type="nucleotide sequence ID" value="NZ_AQWM01000001.1"/>
</dbReference>
<dbReference type="STRING" id="1121022.GCA_000376105_00517"/>
<keyword evidence="1" id="KW-0472">Membrane</keyword>
<proteinExistence type="predicted"/>
<keyword evidence="1" id="KW-1133">Transmembrane helix</keyword>
<feature type="transmembrane region" description="Helical" evidence="1">
    <location>
        <begin position="40"/>
        <end position="61"/>
    </location>
</feature>
<dbReference type="GO" id="GO:0016020">
    <property type="term" value="C:membrane"/>
    <property type="evidence" value="ECO:0007669"/>
    <property type="project" value="TreeGrafter"/>
</dbReference>
<feature type="transmembrane region" description="Helical" evidence="1">
    <location>
        <begin position="199"/>
        <end position="221"/>
    </location>
</feature>
<dbReference type="PANTHER" id="PTHR23028:SF53">
    <property type="entry name" value="ACYL_TRANSF_3 DOMAIN-CONTAINING PROTEIN"/>
    <property type="match status" value="1"/>
</dbReference>
<evidence type="ECO:0000313" key="3">
    <source>
        <dbReference type="EMBL" id="ESQ94218.1"/>
    </source>
</evidence>
<dbReference type="eggNOG" id="COG1835">
    <property type="taxonomic scope" value="Bacteria"/>
</dbReference>
<sequence>MIEKRAIGPDILRGLAILLVMSWHMPWVDYPPFFQHIKDFGWLGVDVFFVLSGFLIGTELLKPVHAGQTPDLRVFYLKRAFRILPVFWLMVTIYALFPTLREREAMSPLWRYLTFTLNFGLDAKTFGTFTHAWSLCVEEHFYLILPAMVLILRRFKTPWPAIAAVATLLIGGMILRHHIWSLWHAAGGDGVKFFTWFYYPSYTRLDGLLIGVCMAGLRLFYPILWTQFARPRFTLPLAMLCLGVTGYMNQINGVILSETGSLVFYPLFSLGVASLLASLLAAERHIQPARWTALSYIAAISYSLYLSHKIVFHLDDLFMPKAWMTGWIQIAIYYVTSIAVASLLYFAVERTFMQMRNRLLARMKKPPQNTETAFKSIASDN</sequence>
<dbReference type="EMBL" id="AWGB01000004">
    <property type="protein sequence ID" value="ESQ94218.1"/>
    <property type="molecule type" value="Genomic_DNA"/>
</dbReference>
<dbReference type="GO" id="GO:0009103">
    <property type="term" value="P:lipopolysaccharide biosynthetic process"/>
    <property type="evidence" value="ECO:0007669"/>
    <property type="project" value="TreeGrafter"/>
</dbReference>
<dbReference type="AlphaFoldDB" id="V4RSR7"/>
<organism evidence="3 4">
    <name type="scientific">Asticcacaulis benevestitus DSM 16100 = ATCC BAA-896</name>
    <dbReference type="NCBI Taxonomy" id="1121022"/>
    <lineage>
        <taxon>Bacteria</taxon>
        <taxon>Pseudomonadati</taxon>
        <taxon>Pseudomonadota</taxon>
        <taxon>Alphaproteobacteria</taxon>
        <taxon>Caulobacterales</taxon>
        <taxon>Caulobacteraceae</taxon>
        <taxon>Asticcacaulis</taxon>
    </lineage>
</organism>
<dbReference type="Pfam" id="PF01757">
    <property type="entry name" value="Acyl_transf_3"/>
    <property type="match status" value="1"/>
</dbReference>
<dbReference type="Proteomes" id="UP000017837">
    <property type="component" value="Unassembled WGS sequence"/>
</dbReference>
<keyword evidence="1" id="KW-0812">Transmembrane</keyword>
<gene>
    <name evidence="3" type="ORF">ABENE_01540</name>
</gene>
<dbReference type="OrthoDB" id="9767863at2"/>
<feature type="domain" description="Acyltransferase 3" evidence="2">
    <location>
        <begin position="8"/>
        <end position="345"/>
    </location>
</feature>
<feature type="transmembrane region" description="Helical" evidence="1">
    <location>
        <begin position="263"/>
        <end position="282"/>
    </location>
</feature>
<feature type="transmembrane region" description="Helical" evidence="1">
    <location>
        <begin position="326"/>
        <end position="348"/>
    </location>
</feature>
<comment type="caution">
    <text evidence="3">The sequence shown here is derived from an EMBL/GenBank/DDBJ whole genome shotgun (WGS) entry which is preliminary data.</text>
</comment>
<evidence type="ECO:0000259" key="2">
    <source>
        <dbReference type="Pfam" id="PF01757"/>
    </source>
</evidence>
<dbReference type="InterPro" id="IPR002656">
    <property type="entry name" value="Acyl_transf_3_dom"/>
</dbReference>
<feature type="transmembrane region" description="Helical" evidence="1">
    <location>
        <begin position="132"/>
        <end position="152"/>
    </location>
</feature>
<feature type="transmembrane region" description="Helical" evidence="1">
    <location>
        <begin position="233"/>
        <end position="251"/>
    </location>
</feature>
<name>V4RSR7_9CAUL</name>
<protein>
    <recommendedName>
        <fullName evidence="2">Acyltransferase 3 domain-containing protein</fullName>
    </recommendedName>
</protein>
<dbReference type="GO" id="GO:0016747">
    <property type="term" value="F:acyltransferase activity, transferring groups other than amino-acyl groups"/>
    <property type="evidence" value="ECO:0007669"/>
    <property type="project" value="InterPro"/>
</dbReference>
<evidence type="ECO:0000313" key="4">
    <source>
        <dbReference type="Proteomes" id="UP000017837"/>
    </source>
</evidence>
<dbReference type="PANTHER" id="PTHR23028">
    <property type="entry name" value="ACETYLTRANSFERASE"/>
    <property type="match status" value="1"/>
</dbReference>
<dbReference type="PATRIC" id="fig|1121022.4.peg.306"/>
<dbReference type="InterPro" id="IPR050879">
    <property type="entry name" value="Acyltransferase_3"/>
</dbReference>